<keyword evidence="1" id="KW-0472">Membrane</keyword>
<keyword evidence="1" id="KW-0812">Transmembrane</keyword>
<sequence>MGRAFRVEEGLFFGQHRPMARPPQMRPRFEIPVGNRGQLVFDRLREQLEATNNEFYGNVRSNFAFVRFSEEQRTLLSPHLELELRETDAGTMLLGRFSPRPNVWTGFMALFFVLGLVGLGGLIYGMAQLPLDGPIWTMWFAPISAALIAFI</sequence>
<dbReference type="AlphaFoldDB" id="A0A7Y2E7K2"/>
<accession>A0A7Y2E7K2</accession>
<comment type="caution">
    <text evidence="2">The sequence shown here is derived from an EMBL/GenBank/DDBJ whole genome shotgun (WGS) entry which is preliminary data.</text>
</comment>
<keyword evidence="1" id="KW-1133">Transmembrane helix</keyword>
<feature type="transmembrane region" description="Helical" evidence="1">
    <location>
        <begin position="103"/>
        <end position="127"/>
    </location>
</feature>
<feature type="non-terminal residue" evidence="2">
    <location>
        <position position="151"/>
    </location>
</feature>
<dbReference type="EMBL" id="JABDJR010000311">
    <property type="protein sequence ID" value="NNF06663.1"/>
    <property type="molecule type" value="Genomic_DNA"/>
</dbReference>
<proteinExistence type="predicted"/>
<protein>
    <submittedName>
        <fullName evidence="2">Uncharacterized protein</fullName>
    </submittedName>
</protein>
<organism evidence="2 3">
    <name type="scientific">Eiseniibacteriota bacterium</name>
    <dbReference type="NCBI Taxonomy" id="2212470"/>
    <lineage>
        <taxon>Bacteria</taxon>
        <taxon>Candidatus Eiseniibacteriota</taxon>
    </lineage>
</organism>
<name>A0A7Y2E7K2_UNCEI</name>
<reference evidence="2 3" key="1">
    <citation type="submission" date="2020-03" db="EMBL/GenBank/DDBJ databases">
        <title>Metabolic flexibility allows generalist bacteria to become dominant in a frequently disturbed ecosystem.</title>
        <authorList>
            <person name="Chen Y.-J."/>
            <person name="Leung P.M."/>
            <person name="Bay S.K."/>
            <person name="Hugenholtz P."/>
            <person name="Kessler A.J."/>
            <person name="Shelley G."/>
            <person name="Waite D.W."/>
            <person name="Cook P.L."/>
            <person name="Greening C."/>
        </authorList>
    </citation>
    <scope>NUCLEOTIDE SEQUENCE [LARGE SCALE GENOMIC DNA]</scope>
    <source>
        <strain evidence="2">SS_bin_28</strain>
    </source>
</reference>
<evidence type="ECO:0000256" key="1">
    <source>
        <dbReference type="SAM" id="Phobius"/>
    </source>
</evidence>
<evidence type="ECO:0000313" key="3">
    <source>
        <dbReference type="Proteomes" id="UP000547674"/>
    </source>
</evidence>
<dbReference type="Proteomes" id="UP000547674">
    <property type="component" value="Unassembled WGS sequence"/>
</dbReference>
<evidence type="ECO:0000313" key="2">
    <source>
        <dbReference type="EMBL" id="NNF06663.1"/>
    </source>
</evidence>
<feature type="transmembrane region" description="Helical" evidence="1">
    <location>
        <begin position="133"/>
        <end position="150"/>
    </location>
</feature>
<gene>
    <name evidence="2" type="ORF">HKN21_07875</name>
</gene>